<dbReference type="EMBL" id="NLAX01000010">
    <property type="protein sequence ID" value="PKS09938.1"/>
    <property type="molecule type" value="Genomic_DNA"/>
</dbReference>
<dbReference type="InParanoid" id="A0A2N3NBX8"/>
<evidence type="ECO:0000313" key="2">
    <source>
        <dbReference type="Proteomes" id="UP000233524"/>
    </source>
</evidence>
<comment type="caution">
    <text evidence="1">The sequence shown here is derived from an EMBL/GenBank/DDBJ whole genome shotgun (WGS) entry which is preliminary data.</text>
</comment>
<proteinExistence type="predicted"/>
<dbReference type="VEuPathDB" id="FungiDB:jhhlp_004561"/>
<evidence type="ECO:0000313" key="1">
    <source>
        <dbReference type="EMBL" id="PKS09938.1"/>
    </source>
</evidence>
<dbReference type="STRING" id="41688.A0A2N3NBX8"/>
<dbReference type="Proteomes" id="UP000233524">
    <property type="component" value="Unassembled WGS sequence"/>
</dbReference>
<dbReference type="AlphaFoldDB" id="A0A2N3NBX8"/>
<reference evidence="1 2" key="1">
    <citation type="journal article" date="2017" name="G3 (Bethesda)">
        <title>First Draft Genome Sequence of the Pathogenic Fungus Lomentospora prolificans (Formerly Scedosporium prolificans).</title>
        <authorList>
            <person name="Luo R."/>
            <person name="Zimin A."/>
            <person name="Workman R."/>
            <person name="Fan Y."/>
            <person name="Pertea G."/>
            <person name="Grossman N."/>
            <person name="Wear M.P."/>
            <person name="Jia B."/>
            <person name="Miller H."/>
            <person name="Casadevall A."/>
            <person name="Timp W."/>
            <person name="Zhang S.X."/>
            <person name="Salzberg S.L."/>
        </authorList>
    </citation>
    <scope>NUCLEOTIDE SEQUENCE [LARGE SCALE GENOMIC DNA]</scope>
    <source>
        <strain evidence="1 2">JHH-5317</strain>
    </source>
</reference>
<keyword evidence="2" id="KW-1185">Reference proteome</keyword>
<evidence type="ECO:0008006" key="3">
    <source>
        <dbReference type="Google" id="ProtNLM"/>
    </source>
</evidence>
<sequence>MSAYKLAVISIAIAYVEARFGQEGLASAAVQALSNFGNPGAAGTLSGQVPGVLLAAANPCAKLQLADDIVTQLGDDQQVIDAAIGLVAAEQNFNPFAVDTGNICADASLPATEALRGILPLWDPAVDGSDVENANSAQSVQTPFDATGISVAELAIQQGFTNFKAVDAAGAAVDLAGLTAGAGNAGAGNAGAGNAGAGNANAGNANAGNAGNDATVGNGDACAGVVTDNGEAADNAAADDAATADNGAVDFGTCDPTIFFAGGLGGRPDTEFTFQSNEPTIAANQQEALNPDIIVNRICDDLNNICGANDAAITACRDAQQSLKDQGLGVGDGEAVVTAFNDAILAA</sequence>
<name>A0A2N3NBX8_9PEZI</name>
<accession>A0A2N3NBX8</accession>
<gene>
    <name evidence="1" type="ORF">jhhlp_004561</name>
</gene>
<organism evidence="1 2">
    <name type="scientific">Lomentospora prolificans</name>
    <dbReference type="NCBI Taxonomy" id="41688"/>
    <lineage>
        <taxon>Eukaryota</taxon>
        <taxon>Fungi</taxon>
        <taxon>Dikarya</taxon>
        <taxon>Ascomycota</taxon>
        <taxon>Pezizomycotina</taxon>
        <taxon>Sordariomycetes</taxon>
        <taxon>Hypocreomycetidae</taxon>
        <taxon>Microascales</taxon>
        <taxon>Microascaceae</taxon>
        <taxon>Lomentospora</taxon>
    </lineage>
</organism>
<protein>
    <recommendedName>
        <fullName evidence="3">Circumsporozoite protein</fullName>
    </recommendedName>
</protein>
<dbReference type="OrthoDB" id="2141239at2759"/>